<keyword evidence="11 12" id="KW-0472">Membrane</keyword>
<keyword evidence="14" id="KW-1185">Reference proteome</keyword>
<evidence type="ECO:0000313" key="13">
    <source>
        <dbReference type="EMBL" id="SDL60823.1"/>
    </source>
</evidence>
<dbReference type="EMBL" id="FNHG01000001">
    <property type="protein sequence ID" value="SDL60823.1"/>
    <property type="molecule type" value="Genomic_DNA"/>
</dbReference>
<keyword evidence="6 12" id="KW-1003">Cell membrane</keyword>
<dbReference type="GO" id="GO:1903607">
    <property type="term" value="P:cytochrome c biosynthetic process"/>
    <property type="evidence" value="ECO:0007669"/>
    <property type="project" value="TreeGrafter"/>
</dbReference>
<accession>A0A1G9LGB1</accession>
<dbReference type="InterPro" id="IPR052075">
    <property type="entry name" value="Heme_exporter_D"/>
</dbReference>
<dbReference type="Pfam" id="PF04995">
    <property type="entry name" value="CcmD"/>
    <property type="match status" value="1"/>
</dbReference>
<sequence>MSDFLAMGGYAVWVWSAWGISAAALIGLVVTALAERRAAAERLRRLETDEA</sequence>
<feature type="transmembrane region" description="Helical" evidence="12">
    <location>
        <begin position="12"/>
        <end position="34"/>
    </location>
</feature>
<keyword evidence="8 12" id="KW-0812">Transmembrane</keyword>
<keyword evidence="9 12" id="KW-0201">Cytochrome c-type biogenesis</keyword>
<dbReference type="OrthoDB" id="9815607at2"/>
<dbReference type="PANTHER" id="PTHR37531:SF1">
    <property type="entry name" value="HEME EXPORTER PROTEIN D"/>
    <property type="match status" value="1"/>
</dbReference>
<reference evidence="13 14" key="1">
    <citation type="submission" date="2016-10" db="EMBL/GenBank/DDBJ databases">
        <authorList>
            <person name="de Groot N.N."/>
        </authorList>
    </citation>
    <scope>NUCLEOTIDE SEQUENCE [LARGE SCALE GENOMIC DNA]</scope>
    <source>
        <strain evidence="13 14">DSM 16077</strain>
    </source>
</reference>
<dbReference type="GO" id="GO:0005886">
    <property type="term" value="C:plasma membrane"/>
    <property type="evidence" value="ECO:0007669"/>
    <property type="project" value="UniProtKB-SubCell"/>
</dbReference>
<evidence type="ECO:0000313" key="14">
    <source>
        <dbReference type="Proteomes" id="UP000199759"/>
    </source>
</evidence>
<evidence type="ECO:0000256" key="2">
    <source>
        <dbReference type="ARBA" id="ARBA00004377"/>
    </source>
</evidence>
<evidence type="ECO:0000256" key="9">
    <source>
        <dbReference type="ARBA" id="ARBA00022748"/>
    </source>
</evidence>
<keyword evidence="5 12" id="KW-0813">Transport</keyword>
<evidence type="ECO:0000256" key="1">
    <source>
        <dbReference type="ARBA" id="ARBA00002442"/>
    </source>
</evidence>
<evidence type="ECO:0000256" key="4">
    <source>
        <dbReference type="ARBA" id="ARBA00016461"/>
    </source>
</evidence>
<organism evidence="13 14">
    <name type="scientific">Maricaulis salignorans</name>
    <dbReference type="NCBI Taxonomy" id="144026"/>
    <lineage>
        <taxon>Bacteria</taxon>
        <taxon>Pseudomonadati</taxon>
        <taxon>Pseudomonadota</taxon>
        <taxon>Alphaproteobacteria</taxon>
        <taxon>Maricaulales</taxon>
        <taxon>Maricaulaceae</taxon>
        <taxon>Maricaulis</taxon>
    </lineage>
</organism>
<evidence type="ECO:0000256" key="12">
    <source>
        <dbReference type="RuleBase" id="RU363101"/>
    </source>
</evidence>
<evidence type="ECO:0000256" key="11">
    <source>
        <dbReference type="ARBA" id="ARBA00023136"/>
    </source>
</evidence>
<dbReference type="InterPro" id="IPR007078">
    <property type="entry name" value="Haem_export_protD_CcmD"/>
</dbReference>
<dbReference type="RefSeq" id="WP_091764982.1">
    <property type="nucleotide sequence ID" value="NZ_FNHG01000001.1"/>
</dbReference>
<dbReference type="AlphaFoldDB" id="A0A1G9LGB1"/>
<dbReference type="STRING" id="144026.SAMN04488568_10141"/>
<evidence type="ECO:0000256" key="3">
    <source>
        <dbReference type="ARBA" id="ARBA00008741"/>
    </source>
</evidence>
<dbReference type="GO" id="GO:0017004">
    <property type="term" value="P:cytochrome complex assembly"/>
    <property type="evidence" value="ECO:0007669"/>
    <property type="project" value="UniProtKB-KW"/>
</dbReference>
<proteinExistence type="inferred from homology"/>
<protein>
    <recommendedName>
        <fullName evidence="4 12">Heme exporter protein D</fullName>
    </recommendedName>
</protein>
<dbReference type="Proteomes" id="UP000199759">
    <property type="component" value="Unassembled WGS sequence"/>
</dbReference>
<evidence type="ECO:0000256" key="10">
    <source>
        <dbReference type="ARBA" id="ARBA00022989"/>
    </source>
</evidence>
<gene>
    <name evidence="13" type="ORF">SAMN04488568_10141</name>
</gene>
<keyword evidence="7 12" id="KW-0997">Cell inner membrane</keyword>
<evidence type="ECO:0000256" key="6">
    <source>
        <dbReference type="ARBA" id="ARBA00022475"/>
    </source>
</evidence>
<keyword evidence="10 12" id="KW-1133">Transmembrane helix</keyword>
<comment type="similarity">
    <text evidence="3 12">Belongs to the CcmD/CycX/HelD family.</text>
</comment>
<comment type="subcellular location">
    <subcellularLocation>
        <location evidence="2 12">Cell inner membrane</location>
        <topology evidence="2 12">Single-pass membrane protein</topology>
    </subcellularLocation>
</comment>
<evidence type="ECO:0000256" key="8">
    <source>
        <dbReference type="ARBA" id="ARBA00022692"/>
    </source>
</evidence>
<dbReference type="PANTHER" id="PTHR37531">
    <property type="entry name" value="HEME EXPORTER PROTEIN D"/>
    <property type="match status" value="1"/>
</dbReference>
<name>A0A1G9LGB1_9PROT</name>
<evidence type="ECO:0000256" key="5">
    <source>
        <dbReference type="ARBA" id="ARBA00022448"/>
    </source>
</evidence>
<dbReference type="GO" id="GO:0015886">
    <property type="term" value="P:heme transport"/>
    <property type="evidence" value="ECO:0007669"/>
    <property type="project" value="InterPro"/>
</dbReference>
<evidence type="ECO:0000256" key="7">
    <source>
        <dbReference type="ARBA" id="ARBA00022519"/>
    </source>
</evidence>
<comment type="function">
    <text evidence="1 12">Required for the export of heme to the periplasm for the biogenesis of c-type cytochromes.</text>
</comment>
<dbReference type="NCBIfam" id="TIGR03141">
    <property type="entry name" value="cytochro_ccmD"/>
    <property type="match status" value="1"/>
</dbReference>